<proteinExistence type="inferred from homology"/>
<keyword evidence="5" id="KW-1003">Cell membrane</keyword>
<feature type="transmembrane region" description="Helical" evidence="5">
    <location>
        <begin position="523"/>
        <end position="546"/>
    </location>
</feature>
<evidence type="ECO:0000313" key="9">
    <source>
        <dbReference type="Proteomes" id="UP000008914"/>
    </source>
</evidence>
<sequence length="554" mass="56936">MTAVAALTAPSASFPMVSTAFEPAQVDYLAILPLLIVFGAAIIGVLIEAFAPRERRHVVQTTLAVVALLAAFAAVVVAVDHQGYTMGLAGDGGRHLFALTVDGPALFMQGALVLMGVLGVLTMSERLGGVGPDAFTPSGASTPGSTVESAATRAGAVTTEVFPLTLFAVAGMMLFPTANDLIGMFVALEVLSLPLYILTGLARRRRLLSQEASLKYFLLGAFSSAFFLFGTALLYGYAGSVYFADISAAIASGPLALNGLLVPGAFLVLVGLLFKVGAVPFHAWTPDVYQGAPTPVTGFMAAATKAAAFGAILRLAYVGLDTARWEWTNAVVIIAFLTMVVGAVLSVTQTDIKRLLAYSSIAHAGFILVGVLAFDRKGISAVLFYLVAYGFATIAAFGIVNLVRQNGTEATHLSQWAGLGKRHPVVAAAFAFLMLAFAGIPLTSGFVSKFAVFSAAIGTGGATGTVLAVVGVVCSAITVFVYARVIVLMFFSDPPSDSTATGTPGAVGSGPVAVVTPSVGTTFAIAVGTMITLALGVLPSALLDLADRASQFVR</sequence>
<comment type="catalytic activity">
    <reaction evidence="5">
        <text>a quinone + NADH + 5 H(+)(in) = a quinol + NAD(+) + 4 H(+)(out)</text>
        <dbReference type="Rhea" id="RHEA:57888"/>
        <dbReference type="ChEBI" id="CHEBI:15378"/>
        <dbReference type="ChEBI" id="CHEBI:24646"/>
        <dbReference type="ChEBI" id="CHEBI:57540"/>
        <dbReference type="ChEBI" id="CHEBI:57945"/>
        <dbReference type="ChEBI" id="CHEBI:132124"/>
    </reaction>
</comment>
<keyword evidence="3 5" id="KW-1133">Transmembrane helix</keyword>
<keyword evidence="9" id="KW-1185">Reference proteome</keyword>
<feature type="transmembrane region" description="Helical" evidence="5">
    <location>
        <begin position="96"/>
        <end position="121"/>
    </location>
</feature>
<comment type="subunit">
    <text evidence="5">NDH-1 is composed of 14 different subunits. Subunits NuoA, H, J, K, L, M, N constitute the membrane sector of the complex.</text>
</comment>
<keyword evidence="5" id="KW-0874">Quinone</keyword>
<dbReference type="eggNOG" id="COG1007">
    <property type="taxonomic scope" value="Bacteria"/>
</dbReference>
<evidence type="ECO:0000313" key="8">
    <source>
        <dbReference type="EMBL" id="ADU47243.1"/>
    </source>
</evidence>
<dbReference type="AlphaFoldDB" id="E6SAJ3"/>
<reference evidence="8 9" key="1">
    <citation type="journal article" date="2010" name="Stand. Genomic Sci.">
        <title>Complete genome sequence of Intrasporangium calvum type strain (7 KIP).</title>
        <authorList>
            <person name="Del Rio T.G."/>
            <person name="Chertkov O."/>
            <person name="Yasawong M."/>
            <person name="Lucas S."/>
            <person name="Deshpande S."/>
            <person name="Cheng J.F."/>
            <person name="Detter C."/>
            <person name="Tapia R."/>
            <person name="Han C."/>
            <person name="Goodwin L."/>
            <person name="Pitluck S."/>
            <person name="Liolios K."/>
            <person name="Ivanova N."/>
            <person name="Mavromatis K."/>
            <person name="Pati A."/>
            <person name="Chen A."/>
            <person name="Palaniappan K."/>
            <person name="Land M."/>
            <person name="Hauser L."/>
            <person name="Chang Y.J."/>
            <person name="Jeffries C.D."/>
            <person name="Rohde M."/>
            <person name="Pukall R."/>
            <person name="Sikorski J."/>
            <person name="Goker M."/>
            <person name="Woyke T."/>
            <person name="Bristow J."/>
            <person name="Eisen J.A."/>
            <person name="Markowitz V."/>
            <person name="Hugenholtz P."/>
            <person name="Kyrpides N.C."/>
            <person name="Klenk H.P."/>
            <person name="Lapidus A."/>
        </authorList>
    </citation>
    <scope>NUCLEOTIDE SEQUENCE [LARGE SCALE GENOMIC DNA]</scope>
    <source>
        <strain evidence="9">ATCC 23552 / DSM 43043 / JCM 3097 / NBRC 12989 / 7 KIP</strain>
    </source>
</reference>
<feature type="transmembrane region" description="Helical" evidence="5">
    <location>
        <begin position="355"/>
        <end position="374"/>
    </location>
</feature>
<organism evidence="8 9">
    <name type="scientific">Intrasporangium calvum (strain ATCC 23552 / DSM 43043 / JCM 3097 / NBRC 12989 / NCIMB 10167 / NRRL B-3866 / 7 KIP)</name>
    <dbReference type="NCBI Taxonomy" id="710696"/>
    <lineage>
        <taxon>Bacteria</taxon>
        <taxon>Bacillati</taxon>
        <taxon>Actinomycetota</taxon>
        <taxon>Actinomycetes</taxon>
        <taxon>Micrococcales</taxon>
        <taxon>Intrasporangiaceae</taxon>
        <taxon>Intrasporangium</taxon>
    </lineage>
</organism>
<dbReference type="Proteomes" id="UP000008914">
    <property type="component" value="Chromosome"/>
</dbReference>
<comment type="function">
    <text evidence="5">NDH-1 shuttles electrons from NADH, via FMN and iron-sulfur (Fe-S) centers, to quinones in the respiratory chain. The immediate electron acceptor for the enzyme in this species is believed to be a menaquinone. Couples the redox reaction to proton translocation (for every two electrons transferred, four hydrogen ions are translocated across the cytoplasmic membrane), and thus conserves the redox energy in a proton gradient.</text>
</comment>
<feature type="transmembrane region" description="Helical" evidence="5">
    <location>
        <begin position="264"/>
        <end position="284"/>
    </location>
</feature>
<feature type="transmembrane region" description="Helical" evidence="5">
    <location>
        <begin position="214"/>
        <end position="235"/>
    </location>
</feature>
<evidence type="ECO:0000256" key="4">
    <source>
        <dbReference type="ARBA" id="ARBA00023136"/>
    </source>
</evidence>
<feature type="transmembrane region" description="Helical" evidence="5">
    <location>
        <begin position="241"/>
        <end position="257"/>
    </location>
</feature>
<dbReference type="STRING" id="710696.Intca_0699"/>
<feature type="transmembrane region" description="Helical" evidence="5">
    <location>
        <begin position="423"/>
        <end position="443"/>
    </location>
</feature>
<feature type="transmembrane region" description="Helical" evidence="5">
    <location>
        <begin position="329"/>
        <end position="349"/>
    </location>
</feature>
<feature type="transmembrane region" description="Helical" evidence="5">
    <location>
        <begin position="154"/>
        <end position="175"/>
    </location>
</feature>
<dbReference type="GO" id="GO:0048038">
    <property type="term" value="F:quinone binding"/>
    <property type="evidence" value="ECO:0007669"/>
    <property type="project" value="UniProtKB-KW"/>
</dbReference>
<protein>
    <recommendedName>
        <fullName evidence="5">NADH-quinone oxidoreductase subunit N</fullName>
        <ecNumber evidence="5">7.1.1.-</ecNumber>
    </recommendedName>
    <alternativeName>
        <fullName evidence="5">NADH dehydrogenase I subunit N</fullName>
    </alternativeName>
    <alternativeName>
        <fullName evidence="5">NDH-1 subunit N</fullName>
    </alternativeName>
</protein>
<dbReference type="EMBL" id="CP002343">
    <property type="protein sequence ID" value="ADU47243.1"/>
    <property type="molecule type" value="Genomic_DNA"/>
</dbReference>
<dbReference type="NCBIfam" id="NF004441">
    <property type="entry name" value="PRK05777.1-4"/>
    <property type="match status" value="1"/>
</dbReference>
<evidence type="ECO:0000256" key="2">
    <source>
        <dbReference type="ARBA" id="ARBA00022692"/>
    </source>
</evidence>
<evidence type="ECO:0000256" key="6">
    <source>
        <dbReference type="RuleBase" id="RU000320"/>
    </source>
</evidence>
<keyword evidence="5" id="KW-0520">NAD</keyword>
<evidence type="ECO:0000256" key="1">
    <source>
        <dbReference type="ARBA" id="ARBA00004127"/>
    </source>
</evidence>
<keyword evidence="5" id="KW-1278">Translocase</keyword>
<gene>
    <name evidence="5" type="primary">nuoN</name>
    <name evidence="8" type="ordered locus">Intca_0699</name>
</gene>
<dbReference type="HOGENOM" id="CLU_007100_1_1_11"/>
<keyword evidence="5" id="KW-0813">Transport</keyword>
<feature type="transmembrane region" description="Helical" evidence="5">
    <location>
        <begin position="450"/>
        <end position="483"/>
    </location>
</feature>
<keyword evidence="2 5" id="KW-0812">Transmembrane</keyword>
<dbReference type="HAMAP" id="MF_00445">
    <property type="entry name" value="NDH1_NuoN_1"/>
    <property type="match status" value="1"/>
</dbReference>
<evidence type="ECO:0000259" key="7">
    <source>
        <dbReference type="Pfam" id="PF00361"/>
    </source>
</evidence>
<comment type="subcellular location">
    <subcellularLocation>
        <location evidence="5">Cell membrane</location>
        <topology evidence="5">Multi-pass membrane protein</topology>
    </subcellularLocation>
    <subcellularLocation>
        <location evidence="1">Endomembrane system</location>
        <topology evidence="1">Multi-pass membrane protein</topology>
    </subcellularLocation>
    <subcellularLocation>
        <location evidence="6">Membrane</location>
        <topology evidence="6">Multi-pass membrane protein</topology>
    </subcellularLocation>
</comment>
<dbReference type="GO" id="GO:0050136">
    <property type="term" value="F:NADH dehydrogenase (quinone) (non-electrogenic) activity"/>
    <property type="evidence" value="ECO:0007669"/>
    <property type="project" value="UniProtKB-UniRule"/>
</dbReference>
<keyword evidence="8" id="KW-0560">Oxidoreductase</keyword>
<keyword evidence="4 5" id="KW-0472">Membrane</keyword>
<feature type="transmembrane region" description="Helical" evidence="5">
    <location>
        <begin position="296"/>
        <end position="317"/>
    </location>
</feature>
<feature type="transmembrane region" description="Helical" evidence="5">
    <location>
        <begin position="381"/>
        <end position="403"/>
    </location>
</feature>
<dbReference type="NCBIfam" id="TIGR01770">
    <property type="entry name" value="NDH_I_N"/>
    <property type="match status" value="1"/>
</dbReference>
<dbReference type="EC" id="7.1.1.-" evidence="5"/>
<accession>E6SAJ3</accession>
<name>E6SAJ3_INTC7</name>
<dbReference type="Pfam" id="PF00361">
    <property type="entry name" value="Proton_antipo_M"/>
    <property type="match status" value="1"/>
</dbReference>
<dbReference type="GO" id="GO:0008137">
    <property type="term" value="F:NADH dehydrogenase (ubiquinone) activity"/>
    <property type="evidence" value="ECO:0007669"/>
    <property type="project" value="InterPro"/>
</dbReference>
<evidence type="ECO:0000256" key="5">
    <source>
        <dbReference type="HAMAP-Rule" id="MF_00445"/>
    </source>
</evidence>
<evidence type="ECO:0000256" key="3">
    <source>
        <dbReference type="ARBA" id="ARBA00022989"/>
    </source>
</evidence>
<dbReference type="InterPro" id="IPR010096">
    <property type="entry name" value="NADH-Q_OxRdtase_suN/2"/>
</dbReference>
<feature type="transmembrane region" description="Helical" evidence="5">
    <location>
        <begin position="63"/>
        <end position="84"/>
    </location>
</feature>
<feature type="domain" description="NADH:quinone oxidoreductase/Mrp antiporter transmembrane" evidence="7">
    <location>
        <begin position="178"/>
        <end position="473"/>
    </location>
</feature>
<dbReference type="KEGG" id="ica:Intca_0699"/>
<dbReference type="GO" id="GO:0042773">
    <property type="term" value="P:ATP synthesis coupled electron transport"/>
    <property type="evidence" value="ECO:0007669"/>
    <property type="project" value="InterPro"/>
</dbReference>
<dbReference type="InterPro" id="IPR001750">
    <property type="entry name" value="ND/Mrp_TM"/>
</dbReference>
<comment type="similarity">
    <text evidence="5">Belongs to the complex I subunit 2 family.</text>
</comment>
<dbReference type="GO" id="GO:0012505">
    <property type="term" value="C:endomembrane system"/>
    <property type="evidence" value="ECO:0007669"/>
    <property type="project" value="UniProtKB-SubCell"/>
</dbReference>
<dbReference type="GO" id="GO:0005886">
    <property type="term" value="C:plasma membrane"/>
    <property type="evidence" value="ECO:0007669"/>
    <property type="project" value="UniProtKB-SubCell"/>
</dbReference>
<feature type="transmembrane region" description="Helical" evidence="5">
    <location>
        <begin position="181"/>
        <end position="202"/>
    </location>
</feature>
<feature type="transmembrane region" description="Helical" evidence="5">
    <location>
        <begin position="29"/>
        <end position="51"/>
    </location>
</feature>
<dbReference type="PANTHER" id="PTHR22773">
    <property type="entry name" value="NADH DEHYDROGENASE"/>
    <property type="match status" value="1"/>
</dbReference>